<dbReference type="RefSeq" id="WP_402381104.1">
    <property type="nucleotide sequence ID" value="NZ_JBIUYY010000006.1"/>
</dbReference>
<proteinExistence type="predicted"/>
<sequence length="102" mass="10678">MGMPQGHVDATGLVARALAPYAERPGPEAVAALVDDLITCGQELHGSLSRAPSQHRLAGTVAALAEWEYFAAVGPLGSGPHANWNYARALARIIRQLLGPGR</sequence>
<comment type="caution">
    <text evidence="1">The sequence shown here is derived from an EMBL/GenBank/DDBJ whole genome shotgun (WGS) entry which is preliminary data.</text>
</comment>
<evidence type="ECO:0000313" key="1">
    <source>
        <dbReference type="EMBL" id="MFJ2822484.1"/>
    </source>
</evidence>
<keyword evidence="2" id="KW-1185">Reference proteome</keyword>
<accession>A0ABW8EGV7</accession>
<dbReference type="Proteomes" id="UP001617351">
    <property type="component" value="Unassembled WGS sequence"/>
</dbReference>
<gene>
    <name evidence="1" type="ORF">ACIO7M_15405</name>
</gene>
<protein>
    <submittedName>
        <fullName evidence="1">DUF6415 family natural product biosynthesis protein</fullName>
    </submittedName>
</protein>
<reference evidence="1 2" key="1">
    <citation type="submission" date="2024-10" db="EMBL/GenBank/DDBJ databases">
        <title>The Natural Products Discovery Center: Release of the First 8490 Sequenced Strains for Exploring Actinobacteria Biosynthetic Diversity.</title>
        <authorList>
            <person name="Kalkreuter E."/>
            <person name="Kautsar S.A."/>
            <person name="Yang D."/>
            <person name="Bader C.D."/>
            <person name="Teijaro C.N."/>
            <person name="Fluegel L."/>
            <person name="Davis C.M."/>
            <person name="Simpson J.R."/>
            <person name="Lauterbach L."/>
            <person name="Steele A.D."/>
            <person name="Gui C."/>
            <person name="Meng S."/>
            <person name="Li G."/>
            <person name="Viehrig K."/>
            <person name="Ye F."/>
            <person name="Su P."/>
            <person name="Kiefer A.F."/>
            <person name="Nichols A."/>
            <person name="Cepeda A.J."/>
            <person name="Yan W."/>
            <person name="Fan B."/>
            <person name="Jiang Y."/>
            <person name="Adhikari A."/>
            <person name="Zheng C.-J."/>
            <person name="Schuster L."/>
            <person name="Cowan T.M."/>
            <person name="Smanski M.J."/>
            <person name="Chevrette M.G."/>
            <person name="De Carvalho L.P.S."/>
            <person name="Shen B."/>
        </authorList>
    </citation>
    <scope>NUCLEOTIDE SEQUENCE [LARGE SCALE GENOMIC DNA]</scope>
    <source>
        <strain evidence="1 2">NPDC087220</strain>
    </source>
</reference>
<evidence type="ECO:0000313" key="2">
    <source>
        <dbReference type="Proteomes" id="UP001617351"/>
    </source>
</evidence>
<dbReference type="EMBL" id="JBIUYY010000006">
    <property type="protein sequence ID" value="MFJ2822484.1"/>
    <property type="molecule type" value="Genomic_DNA"/>
</dbReference>
<organism evidence="1 2">
    <name type="scientific">Streptomyces toxytricini</name>
    <name type="common">Actinomyces toxytricini</name>
    <dbReference type="NCBI Taxonomy" id="67369"/>
    <lineage>
        <taxon>Bacteria</taxon>
        <taxon>Bacillati</taxon>
        <taxon>Actinomycetota</taxon>
        <taxon>Actinomycetes</taxon>
        <taxon>Kitasatosporales</taxon>
        <taxon>Streptomycetaceae</taxon>
        <taxon>Streptomyces</taxon>
    </lineage>
</organism>
<dbReference type="InterPro" id="IPR046300">
    <property type="entry name" value="DUF6415"/>
</dbReference>
<name>A0ABW8EGV7_STRT5</name>
<dbReference type="Pfam" id="PF19979">
    <property type="entry name" value="DUF6415"/>
    <property type="match status" value="1"/>
</dbReference>